<keyword evidence="7" id="KW-0547">Nucleotide-binding</keyword>
<reference evidence="14" key="1">
    <citation type="submission" date="2020-10" db="EMBL/GenBank/DDBJ databases">
        <authorList>
            <person name="Abbas A."/>
            <person name="Razzaq R."/>
            <person name="Waqas M."/>
            <person name="Abbas N."/>
            <person name="Nielsen T.K."/>
            <person name="Hansen L.H."/>
            <person name="Hussain S."/>
            <person name="Shahid M."/>
        </authorList>
    </citation>
    <scope>NUCLEOTIDE SEQUENCE</scope>
    <source>
        <strain evidence="14">S14</strain>
    </source>
</reference>
<dbReference type="EC" id="2.7.13.3" evidence="3"/>
<evidence type="ECO:0000256" key="3">
    <source>
        <dbReference type="ARBA" id="ARBA00012438"/>
    </source>
</evidence>
<dbReference type="Gene3D" id="1.10.287.130">
    <property type="match status" value="1"/>
</dbReference>
<evidence type="ECO:0000256" key="10">
    <source>
        <dbReference type="ARBA" id="ARBA00022989"/>
    </source>
</evidence>
<protein>
    <recommendedName>
        <fullName evidence="3">histidine kinase</fullName>
        <ecNumber evidence="3">2.7.13.3</ecNumber>
    </recommendedName>
</protein>
<dbReference type="PROSITE" id="PS50885">
    <property type="entry name" value="HAMP"/>
    <property type="match status" value="1"/>
</dbReference>
<dbReference type="Pfam" id="PF02518">
    <property type="entry name" value="HATPase_c"/>
    <property type="match status" value="1"/>
</dbReference>
<proteinExistence type="predicted"/>
<feature type="domain" description="HAMP" evidence="13">
    <location>
        <begin position="177"/>
        <end position="229"/>
    </location>
</feature>
<keyword evidence="11" id="KW-0902">Two-component regulatory system</keyword>
<dbReference type="CDD" id="cd00082">
    <property type="entry name" value="HisKA"/>
    <property type="match status" value="1"/>
</dbReference>
<dbReference type="InterPro" id="IPR005467">
    <property type="entry name" value="His_kinase_dom"/>
</dbReference>
<evidence type="ECO:0000256" key="8">
    <source>
        <dbReference type="ARBA" id="ARBA00022777"/>
    </source>
</evidence>
<name>A0ABU1DBA1_9HYPH</name>
<dbReference type="InterPro" id="IPR003661">
    <property type="entry name" value="HisK_dim/P_dom"/>
</dbReference>
<dbReference type="SMART" id="SM00388">
    <property type="entry name" value="HisKA"/>
    <property type="match status" value="1"/>
</dbReference>
<dbReference type="PANTHER" id="PTHR45436:SF14">
    <property type="entry name" value="SENSOR PROTEIN QSEC"/>
    <property type="match status" value="1"/>
</dbReference>
<sequence>MRSSLRSRLFSALLLATGAVWLTAALWIDLGARAEVEQVLDNRLQDAAHMVGSLISSGRLPTDGLNRNPAALLPDAGPYMHQLSCQIWSFDDRLLARSGGAPETRFANGGTGFSEQEINGEMWRVYALEDPANGFRVLVGDRLSLREGLVTDLIKGLLWPAVVILPALGAILWVSVGRGLAPLRRIAGDLSRRDGEDMSQIEAASVPREIRPLTTALNGLFAKVEAARRHEREITAFAAHELRTPLAGLKTQAQIALMSEDRDVRGNALRQILRSVDRTGRLVSQLLALARLDSAPPARKEDVEIGAALDEAVEFSRMAGPDVAVEIGSDLRGVIARVPREALDLVLRNLTENAFAHTPPGGTIRWRRGAAETTIELWDEGPGVPETDLPFLTRRFFRGAALSTPGSGLGLTIAEAAAAQCGASLTLANGPRGGLIASVVFEDESSLEVAT</sequence>
<feature type="domain" description="Histidine kinase" evidence="12">
    <location>
        <begin position="237"/>
        <end position="445"/>
    </location>
</feature>
<dbReference type="GO" id="GO:0016301">
    <property type="term" value="F:kinase activity"/>
    <property type="evidence" value="ECO:0007669"/>
    <property type="project" value="UniProtKB-KW"/>
</dbReference>
<dbReference type="PROSITE" id="PS50109">
    <property type="entry name" value="HIS_KIN"/>
    <property type="match status" value="1"/>
</dbReference>
<dbReference type="Pfam" id="PF08521">
    <property type="entry name" value="2CSK_N"/>
    <property type="match status" value="1"/>
</dbReference>
<dbReference type="InterPro" id="IPR003660">
    <property type="entry name" value="HAMP_dom"/>
</dbReference>
<organism evidence="14 15">
    <name type="scientific">Chelatococcus sambhunathii</name>
    <dbReference type="NCBI Taxonomy" id="363953"/>
    <lineage>
        <taxon>Bacteria</taxon>
        <taxon>Pseudomonadati</taxon>
        <taxon>Pseudomonadota</taxon>
        <taxon>Alphaproteobacteria</taxon>
        <taxon>Hyphomicrobiales</taxon>
        <taxon>Chelatococcaceae</taxon>
        <taxon>Chelatococcus</taxon>
    </lineage>
</organism>
<evidence type="ECO:0000259" key="13">
    <source>
        <dbReference type="PROSITE" id="PS50885"/>
    </source>
</evidence>
<dbReference type="PANTHER" id="PTHR45436">
    <property type="entry name" value="SENSOR HISTIDINE KINASE YKOH"/>
    <property type="match status" value="1"/>
</dbReference>
<keyword evidence="5" id="KW-0808">Transferase</keyword>
<dbReference type="InterPro" id="IPR036890">
    <property type="entry name" value="HATPase_C_sf"/>
</dbReference>
<evidence type="ECO:0000256" key="2">
    <source>
        <dbReference type="ARBA" id="ARBA00004141"/>
    </source>
</evidence>
<evidence type="ECO:0000256" key="5">
    <source>
        <dbReference type="ARBA" id="ARBA00022679"/>
    </source>
</evidence>
<dbReference type="InterPro" id="IPR013727">
    <property type="entry name" value="2CSK_N"/>
</dbReference>
<keyword evidence="8 14" id="KW-0418">Kinase</keyword>
<comment type="catalytic activity">
    <reaction evidence="1">
        <text>ATP + protein L-histidine = ADP + protein N-phospho-L-histidine.</text>
        <dbReference type="EC" id="2.7.13.3"/>
    </reaction>
</comment>
<comment type="subcellular location">
    <subcellularLocation>
        <location evidence="2">Membrane</location>
        <topology evidence="2">Multi-pass membrane protein</topology>
    </subcellularLocation>
</comment>
<evidence type="ECO:0000313" key="15">
    <source>
        <dbReference type="Proteomes" id="UP001181622"/>
    </source>
</evidence>
<evidence type="ECO:0000259" key="12">
    <source>
        <dbReference type="PROSITE" id="PS50109"/>
    </source>
</evidence>
<dbReference type="SMART" id="SM00387">
    <property type="entry name" value="HATPase_c"/>
    <property type="match status" value="1"/>
</dbReference>
<gene>
    <name evidence="14" type="ORF">IHQ68_01955</name>
</gene>
<dbReference type="SUPFAM" id="SSF55874">
    <property type="entry name" value="ATPase domain of HSP90 chaperone/DNA topoisomerase II/histidine kinase"/>
    <property type="match status" value="1"/>
</dbReference>
<evidence type="ECO:0000313" key="14">
    <source>
        <dbReference type="EMBL" id="MDR4305386.1"/>
    </source>
</evidence>
<dbReference type="RefSeq" id="WP_309388437.1">
    <property type="nucleotide sequence ID" value="NZ_JADBEO010000003.1"/>
</dbReference>
<keyword evidence="9" id="KW-0067">ATP-binding</keyword>
<dbReference type="Proteomes" id="UP001181622">
    <property type="component" value="Unassembled WGS sequence"/>
</dbReference>
<evidence type="ECO:0000256" key="7">
    <source>
        <dbReference type="ARBA" id="ARBA00022741"/>
    </source>
</evidence>
<evidence type="ECO:0000256" key="4">
    <source>
        <dbReference type="ARBA" id="ARBA00022553"/>
    </source>
</evidence>
<keyword evidence="6" id="KW-0812">Transmembrane</keyword>
<dbReference type="InterPro" id="IPR036097">
    <property type="entry name" value="HisK_dim/P_sf"/>
</dbReference>
<dbReference type="Gene3D" id="3.30.565.10">
    <property type="entry name" value="Histidine kinase-like ATPase, C-terminal domain"/>
    <property type="match status" value="1"/>
</dbReference>
<dbReference type="Pfam" id="PF00512">
    <property type="entry name" value="HisKA"/>
    <property type="match status" value="1"/>
</dbReference>
<keyword evidence="10" id="KW-1133">Transmembrane helix</keyword>
<evidence type="ECO:0000256" key="6">
    <source>
        <dbReference type="ARBA" id="ARBA00022692"/>
    </source>
</evidence>
<dbReference type="SUPFAM" id="SSF47384">
    <property type="entry name" value="Homodimeric domain of signal transducing histidine kinase"/>
    <property type="match status" value="1"/>
</dbReference>
<dbReference type="InterPro" id="IPR003594">
    <property type="entry name" value="HATPase_dom"/>
</dbReference>
<comment type="caution">
    <text evidence="14">The sequence shown here is derived from an EMBL/GenBank/DDBJ whole genome shotgun (WGS) entry which is preliminary data.</text>
</comment>
<evidence type="ECO:0000256" key="1">
    <source>
        <dbReference type="ARBA" id="ARBA00000085"/>
    </source>
</evidence>
<keyword evidence="10" id="KW-0472">Membrane</keyword>
<keyword evidence="15" id="KW-1185">Reference proteome</keyword>
<keyword evidence="4" id="KW-0597">Phosphoprotein</keyword>
<evidence type="ECO:0000256" key="9">
    <source>
        <dbReference type="ARBA" id="ARBA00022840"/>
    </source>
</evidence>
<dbReference type="EMBL" id="JADBEO010000003">
    <property type="protein sequence ID" value="MDR4305386.1"/>
    <property type="molecule type" value="Genomic_DNA"/>
</dbReference>
<evidence type="ECO:0000256" key="11">
    <source>
        <dbReference type="ARBA" id="ARBA00023012"/>
    </source>
</evidence>
<dbReference type="InterPro" id="IPR050428">
    <property type="entry name" value="TCS_sensor_his_kinase"/>
</dbReference>
<accession>A0ABU1DBA1</accession>